<dbReference type="CDD" id="cd04301">
    <property type="entry name" value="NAT_SF"/>
    <property type="match status" value="1"/>
</dbReference>
<dbReference type="STRING" id="665118.SAMN02983003_2521"/>
<dbReference type="InterPro" id="IPR000182">
    <property type="entry name" value="GNAT_dom"/>
</dbReference>
<protein>
    <submittedName>
        <fullName evidence="2">Phosphinothricin acetyltransferase</fullName>
    </submittedName>
</protein>
<dbReference type="InterPro" id="IPR016181">
    <property type="entry name" value="Acyl_CoA_acyltransferase"/>
</dbReference>
<dbReference type="PANTHER" id="PTHR43072">
    <property type="entry name" value="N-ACETYLTRANSFERASE"/>
    <property type="match status" value="1"/>
</dbReference>
<dbReference type="Proteomes" id="UP000183447">
    <property type="component" value="Unassembled WGS sequence"/>
</dbReference>
<name>A0A1K2HZ51_9HYPH</name>
<accession>A0A1K2HZ51</accession>
<evidence type="ECO:0000259" key="1">
    <source>
        <dbReference type="PROSITE" id="PS51186"/>
    </source>
</evidence>
<reference evidence="2 3" key="1">
    <citation type="submission" date="2016-11" db="EMBL/GenBank/DDBJ databases">
        <authorList>
            <person name="Jaros S."/>
            <person name="Januszkiewicz K."/>
            <person name="Wedrychowicz H."/>
        </authorList>
    </citation>
    <scope>NUCLEOTIDE SEQUENCE [LARGE SCALE GENOMIC DNA]</scope>
    <source>
        <strain evidence="2 3">ATCC 23634</strain>
    </source>
</reference>
<proteinExistence type="predicted"/>
<sequence length="169" mass="18686">MPAFTLRPYRPEDIAAITEIYHHYVLTSVATFDLTCPPQSAMAEKFAKMGSLGHPIIVAESEDGTLLGYAYASTYRDRPAYRFTCEDSVYVRDGHHGQGIGRALLEQLIAESKAFGFTQMLGVITADSAGSIALHEKLGFRIAGRFTGLGLKFDRWLDVVHMQLGLTDR</sequence>
<evidence type="ECO:0000313" key="3">
    <source>
        <dbReference type="Proteomes" id="UP000183447"/>
    </source>
</evidence>
<keyword evidence="3" id="KW-1185">Reference proteome</keyword>
<dbReference type="EMBL" id="FPKU01000002">
    <property type="protein sequence ID" value="SFZ85344.1"/>
    <property type="molecule type" value="Genomic_DNA"/>
</dbReference>
<organism evidence="2 3">
    <name type="scientific">Devosia enhydra</name>
    <dbReference type="NCBI Taxonomy" id="665118"/>
    <lineage>
        <taxon>Bacteria</taxon>
        <taxon>Pseudomonadati</taxon>
        <taxon>Pseudomonadota</taxon>
        <taxon>Alphaproteobacteria</taxon>
        <taxon>Hyphomicrobiales</taxon>
        <taxon>Devosiaceae</taxon>
        <taxon>Devosia</taxon>
    </lineage>
</organism>
<dbReference type="PROSITE" id="PS51186">
    <property type="entry name" value="GNAT"/>
    <property type="match status" value="1"/>
</dbReference>
<dbReference type="AlphaFoldDB" id="A0A1K2HZ51"/>
<evidence type="ECO:0000313" key="2">
    <source>
        <dbReference type="EMBL" id="SFZ85344.1"/>
    </source>
</evidence>
<dbReference type="RefSeq" id="WP_072343464.1">
    <property type="nucleotide sequence ID" value="NZ_FPKU01000002.1"/>
</dbReference>
<keyword evidence="2" id="KW-0808">Transferase</keyword>
<gene>
    <name evidence="2" type="ORF">SAMN02983003_2521</name>
</gene>
<dbReference type="SUPFAM" id="SSF55729">
    <property type="entry name" value="Acyl-CoA N-acyltransferases (Nat)"/>
    <property type="match status" value="1"/>
</dbReference>
<dbReference type="GO" id="GO:0016747">
    <property type="term" value="F:acyltransferase activity, transferring groups other than amino-acyl groups"/>
    <property type="evidence" value="ECO:0007669"/>
    <property type="project" value="InterPro"/>
</dbReference>
<dbReference type="Pfam" id="PF00583">
    <property type="entry name" value="Acetyltransf_1"/>
    <property type="match status" value="1"/>
</dbReference>
<feature type="domain" description="N-acetyltransferase" evidence="1">
    <location>
        <begin position="4"/>
        <end position="167"/>
    </location>
</feature>
<dbReference type="Gene3D" id="3.40.630.30">
    <property type="match status" value="1"/>
</dbReference>
<dbReference type="OrthoDB" id="5459937at2"/>
<dbReference type="PANTHER" id="PTHR43072:SF8">
    <property type="entry name" value="ACYLTRANSFERASE FABY-RELATED"/>
    <property type="match status" value="1"/>
</dbReference>